<proteinExistence type="predicted"/>
<reference evidence="1 2" key="1">
    <citation type="journal article" date="2016" name="Genome Biol. Evol.">
        <title>Divergent and convergent evolution of fungal pathogenicity.</title>
        <authorList>
            <person name="Shang Y."/>
            <person name="Xiao G."/>
            <person name="Zheng P."/>
            <person name="Cen K."/>
            <person name="Zhan S."/>
            <person name="Wang C."/>
        </authorList>
    </citation>
    <scope>NUCLEOTIDE SEQUENCE [LARGE SCALE GENOMIC DNA]</scope>
    <source>
        <strain evidence="1 2">ARSEF 7405</strain>
    </source>
</reference>
<sequence>MTAILRPLIHYPREARLSEVSCYDGDPDGLDHFDTCLLLKFSIDGHMLGAEQNMVAYALNRLRGKAAHEMTTWFNEKVRAKETITVKHFMQELRSRFSKSHD</sequence>
<accession>A0A162IC76</accession>
<comment type="caution">
    <text evidence="1">The sequence shown here is derived from an EMBL/GenBank/DDBJ whole genome shotgun (WGS) entry which is preliminary data.</text>
</comment>
<dbReference type="OrthoDB" id="10470235at2759"/>
<name>A0A162IC76_9EURO</name>
<protein>
    <submittedName>
        <fullName evidence="1">Uncharacterized protein</fullName>
    </submittedName>
</protein>
<evidence type="ECO:0000313" key="2">
    <source>
        <dbReference type="Proteomes" id="UP000242877"/>
    </source>
</evidence>
<dbReference type="VEuPathDB" id="FungiDB:AAP_06102"/>
<dbReference type="EMBL" id="AZGZ01000043">
    <property type="protein sequence ID" value="KZZ86912.1"/>
    <property type="molecule type" value="Genomic_DNA"/>
</dbReference>
<organism evidence="1 2">
    <name type="scientific">Ascosphaera apis ARSEF 7405</name>
    <dbReference type="NCBI Taxonomy" id="392613"/>
    <lineage>
        <taxon>Eukaryota</taxon>
        <taxon>Fungi</taxon>
        <taxon>Dikarya</taxon>
        <taxon>Ascomycota</taxon>
        <taxon>Pezizomycotina</taxon>
        <taxon>Eurotiomycetes</taxon>
        <taxon>Eurotiomycetidae</taxon>
        <taxon>Onygenales</taxon>
        <taxon>Ascosphaeraceae</taxon>
        <taxon>Ascosphaera</taxon>
    </lineage>
</organism>
<keyword evidence="2" id="KW-1185">Reference proteome</keyword>
<dbReference type="Proteomes" id="UP000242877">
    <property type="component" value="Unassembled WGS sequence"/>
</dbReference>
<evidence type="ECO:0000313" key="1">
    <source>
        <dbReference type="EMBL" id="KZZ86912.1"/>
    </source>
</evidence>
<gene>
    <name evidence="1" type="ORF">AAP_06102</name>
</gene>
<dbReference type="AlphaFoldDB" id="A0A162IC76"/>